<dbReference type="EMBL" id="JAVREY010000120">
    <property type="protein sequence ID" value="MDT0469646.1"/>
    <property type="molecule type" value="Genomic_DNA"/>
</dbReference>
<evidence type="ECO:0000313" key="4">
    <source>
        <dbReference type="Proteomes" id="UP001183809"/>
    </source>
</evidence>
<keyword evidence="4" id="KW-1185">Reference proteome</keyword>
<dbReference type="RefSeq" id="WP_311701072.1">
    <property type="nucleotide sequence ID" value="NZ_JAVREY010000120.1"/>
</dbReference>
<feature type="region of interest" description="Disordered" evidence="1">
    <location>
        <begin position="91"/>
        <end position="111"/>
    </location>
</feature>
<proteinExistence type="predicted"/>
<sequence>MERDGAPAARPGVGPIQEFKLIVPPGRTEPDPQIHEGHMWMYVLSGGPRLVLNAMDPQVGVGESAEFSTRMAHWFGNSGPEPAKVLRLFQRQGERKRRRGPPDLPHTVRTA</sequence>
<dbReference type="Pfam" id="PF07883">
    <property type="entry name" value="Cupin_2"/>
    <property type="match status" value="1"/>
</dbReference>
<dbReference type="CDD" id="cd02209">
    <property type="entry name" value="cupin_XRE_C"/>
    <property type="match status" value="1"/>
</dbReference>
<evidence type="ECO:0000259" key="2">
    <source>
        <dbReference type="Pfam" id="PF07883"/>
    </source>
</evidence>
<feature type="domain" description="Cupin type-2" evidence="2">
    <location>
        <begin position="22"/>
        <end position="86"/>
    </location>
</feature>
<reference evidence="4" key="1">
    <citation type="submission" date="2023-07" db="EMBL/GenBank/DDBJ databases">
        <title>30 novel species of actinomycetes from the DSMZ collection.</title>
        <authorList>
            <person name="Nouioui I."/>
        </authorList>
    </citation>
    <scope>NUCLEOTIDE SEQUENCE [LARGE SCALE GENOMIC DNA]</scope>
    <source>
        <strain evidence="4">DSM 41699</strain>
    </source>
</reference>
<organism evidence="3 4">
    <name type="scientific">Streptomyces gibsoniae</name>
    <dbReference type="NCBI Taxonomy" id="3075529"/>
    <lineage>
        <taxon>Bacteria</taxon>
        <taxon>Bacillati</taxon>
        <taxon>Actinomycetota</taxon>
        <taxon>Actinomycetes</taxon>
        <taxon>Kitasatosporales</taxon>
        <taxon>Streptomycetaceae</taxon>
        <taxon>Streptomyces</taxon>
    </lineage>
</organism>
<dbReference type="Proteomes" id="UP001183809">
    <property type="component" value="Unassembled WGS sequence"/>
</dbReference>
<dbReference type="Gene3D" id="2.60.120.10">
    <property type="entry name" value="Jelly Rolls"/>
    <property type="match status" value="1"/>
</dbReference>
<dbReference type="InterPro" id="IPR013096">
    <property type="entry name" value="Cupin_2"/>
</dbReference>
<name>A0ABU2U8V3_9ACTN</name>
<accession>A0ABU2U8V3</accession>
<dbReference type="InterPro" id="IPR014710">
    <property type="entry name" value="RmlC-like_jellyroll"/>
</dbReference>
<dbReference type="SUPFAM" id="SSF51182">
    <property type="entry name" value="RmlC-like cupins"/>
    <property type="match status" value="1"/>
</dbReference>
<evidence type="ECO:0000256" key="1">
    <source>
        <dbReference type="SAM" id="MobiDB-lite"/>
    </source>
</evidence>
<comment type="caution">
    <text evidence="3">The sequence shown here is derived from an EMBL/GenBank/DDBJ whole genome shotgun (WGS) entry which is preliminary data.</text>
</comment>
<protein>
    <submittedName>
        <fullName evidence="3">Cupin domain-containing protein</fullName>
    </submittedName>
</protein>
<evidence type="ECO:0000313" key="3">
    <source>
        <dbReference type="EMBL" id="MDT0469646.1"/>
    </source>
</evidence>
<dbReference type="InterPro" id="IPR011051">
    <property type="entry name" value="RmlC_Cupin_sf"/>
</dbReference>
<gene>
    <name evidence="3" type="ORF">RM764_43080</name>
</gene>